<protein>
    <submittedName>
        <fullName evidence="2">Helix-turn-helix domain-containing protein</fullName>
    </submittedName>
</protein>
<evidence type="ECO:0000313" key="3">
    <source>
        <dbReference type="Proteomes" id="UP001607157"/>
    </source>
</evidence>
<evidence type="ECO:0000259" key="1">
    <source>
        <dbReference type="PROSITE" id="PS50943"/>
    </source>
</evidence>
<dbReference type="RefSeq" id="WP_377168690.1">
    <property type="nucleotide sequence ID" value="NZ_JBHTJC010000001.1"/>
</dbReference>
<gene>
    <name evidence="2" type="ORF">ACGRVM_03410</name>
</gene>
<dbReference type="InterPro" id="IPR001387">
    <property type="entry name" value="Cro/C1-type_HTH"/>
</dbReference>
<comment type="caution">
    <text evidence="2">The sequence shown here is derived from an EMBL/GenBank/DDBJ whole genome shotgun (WGS) entry which is preliminary data.</text>
</comment>
<proteinExistence type="predicted"/>
<dbReference type="PROSITE" id="PS50943">
    <property type="entry name" value="HTH_CROC1"/>
    <property type="match status" value="1"/>
</dbReference>
<feature type="domain" description="HTH cro/C1-type" evidence="1">
    <location>
        <begin position="41"/>
        <end position="81"/>
    </location>
</feature>
<evidence type="ECO:0000313" key="2">
    <source>
        <dbReference type="EMBL" id="MFH0252925.1"/>
    </source>
</evidence>
<name>A0ABW7I5Y6_9RHOB</name>
<dbReference type="Gene3D" id="1.10.260.40">
    <property type="entry name" value="lambda repressor-like DNA-binding domains"/>
    <property type="match status" value="1"/>
</dbReference>
<dbReference type="Proteomes" id="UP001607157">
    <property type="component" value="Unassembled WGS sequence"/>
</dbReference>
<organism evidence="2 3">
    <name type="scientific">Roseovarius aquimarinus</name>
    <dbReference type="NCBI Taxonomy" id="1229156"/>
    <lineage>
        <taxon>Bacteria</taxon>
        <taxon>Pseudomonadati</taxon>
        <taxon>Pseudomonadota</taxon>
        <taxon>Alphaproteobacteria</taxon>
        <taxon>Rhodobacterales</taxon>
        <taxon>Roseobacteraceae</taxon>
        <taxon>Roseovarius</taxon>
    </lineage>
</organism>
<accession>A0ABW7I5Y6</accession>
<keyword evidence="3" id="KW-1185">Reference proteome</keyword>
<reference evidence="2 3" key="1">
    <citation type="submission" date="2024-10" db="EMBL/GenBank/DDBJ databases">
        <authorList>
            <person name="Yang X.-N."/>
        </authorList>
    </citation>
    <scope>NUCLEOTIDE SEQUENCE [LARGE SCALE GENOMIC DNA]</scope>
    <source>
        <strain evidence="2 3">CAU 1059</strain>
    </source>
</reference>
<sequence>MAPARPPRAPAAPDPDPARLRAIFGENLRKLSADYPSIAGLCRDLGINRTQFNRYLTAESFPRPDVLHRICQFFGTDARILLEPAGKLRSASFDLLGHPAVAGFFGSEPVAVPEDLFPSGIYRFVRRSFVDETLFVRGLVYIHRADGYTFLRGAEPIDALRRQGLSTARRDREFRGIVMRQEEGIMILVTHRNSLACSFNFLAPETSFQSNLWEGYVTRTVREKIAGIRAARMVYEHMGHNRAAILAAARGSSLVGIDELPPFHARLLRLDQPFR</sequence>
<dbReference type="InterPro" id="IPR010982">
    <property type="entry name" value="Lambda_DNA-bd_dom_sf"/>
</dbReference>
<dbReference type="SUPFAM" id="SSF47413">
    <property type="entry name" value="lambda repressor-like DNA-binding domains"/>
    <property type="match status" value="1"/>
</dbReference>
<dbReference type="Pfam" id="PF13443">
    <property type="entry name" value="HTH_26"/>
    <property type="match status" value="1"/>
</dbReference>
<dbReference type="EMBL" id="JBIHMM010000001">
    <property type="protein sequence ID" value="MFH0252925.1"/>
    <property type="molecule type" value="Genomic_DNA"/>
</dbReference>
<dbReference type="CDD" id="cd00093">
    <property type="entry name" value="HTH_XRE"/>
    <property type="match status" value="1"/>
</dbReference>